<protein>
    <recommendedName>
        <fullName evidence="2">Autotransporter domain-containing protein</fullName>
    </recommendedName>
</protein>
<dbReference type="SUPFAM" id="SSF103515">
    <property type="entry name" value="Autotransporter"/>
    <property type="match status" value="1"/>
</dbReference>
<proteinExistence type="predicted"/>
<dbReference type="InterPro" id="IPR011050">
    <property type="entry name" value="Pectin_lyase_fold/virulence"/>
</dbReference>
<dbReference type="SUPFAM" id="SSF51126">
    <property type="entry name" value="Pectin lyase-like"/>
    <property type="match status" value="1"/>
</dbReference>
<reference evidence="3 4" key="1">
    <citation type="submission" date="2020-05" db="EMBL/GenBank/DDBJ databases">
        <title>Streptobacillus felis strain LHL191014123.</title>
        <authorList>
            <person name="Fawzy A."/>
            <person name="Rau J."/>
            <person name="Risse K."/>
            <person name="Schauerte N."/>
            <person name="Geiger C."/>
            <person name="Blom J."/>
            <person name="Imirzalioglu C."/>
            <person name="Falgenhauer J."/>
            <person name="Bach A."/>
            <person name="Herden C."/>
            <person name="Eisenberg T."/>
        </authorList>
    </citation>
    <scope>NUCLEOTIDE SEQUENCE [LARGE SCALE GENOMIC DNA]</scope>
    <source>
        <strain evidence="3 4">LHL191014123</strain>
    </source>
</reference>
<evidence type="ECO:0000313" key="4">
    <source>
        <dbReference type="Proteomes" id="UP000526184"/>
    </source>
</evidence>
<keyword evidence="1" id="KW-0732">Signal</keyword>
<dbReference type="AlphaFoldDB" id="A0A7Z0PHH8"/>
<organism evidence="3 4">
    <name type="scientific">Streptobacillus felis</name>
    <dbReference type="NCBI Taxonomy" id="1384509"/>
    <lineage>
        <taxon>Bacteria</taxon>
        <taxon>Fusobacteriati</taxon>
        <taxon>Fusobacteriota</taxon>
        <taxon>Fusobacteriia</taxon>
        <taxon>Fusobacteriales</taxon>
        <taxon>Leptotrichiaceae</taxon>
        <taxon>Streptobacillus</taxon>
    </lineage>
</organism>
<sequence>MEKISNIKRYLKRKISVTNALLVTFLITGTFSTAGTIAEAQNQINTDNKVVAGTYEGENNYNFVTTKNDTILEGDITFNIKETGNEAFLSLNGTGVTGDKVTINITPNTGVQHSRPKGVIIRGNANAEIKELISNVTLASETKNSPSNGPDSNASYGVAVGYNFGGGTSSDTSKLTVDKMTVNVTNTADTIMAKRTASRSFWGINITAEVDFGHQLSGLKVYRKDGAKAEFIANDKVDITVTDSSTAKVGDYLVGVFISGNETKAEFNGETNITLVGDGVNSAAIKIGKPFDGTITSEGPRVTVNGKLNVDTTANTLSGAVRLFGDKSKLEVTGEEESVINSGNSAIVYDTQDYITKFKTNLGINGETSRNINGNDQVVKLNNTVLKTTSNDASLIKVRAERVRDITAGEASRMSGGQLNSGEFSNNNAIFELSGDKSVAKAASDGWLIEVQGTKTISSSLTANIKDSAVIEGLTDKKFSSKLDINLENEGKWILANKGSENKATFNNLSITNGILDATNGDFVLKATTDGVEENGTVTNAGKITIDNDRYTDRLLINGNYTGNNGKLLVNTLWNETSGKNGENSESDLFEITGEVSGTTKVITVAKDKTENKIDGTVDGEEGNRSAIVVKTPKATSANAFIGTAVTENDAELELVSEIQDEHRVFFWEITKSGPDIFLIGPKANMDQAHHVFGRLNERRIQNTLFNIGKNTEKGMPWAKLYGGEFIYDNSNKTRYMDGTIGINIGVDHYFDKNKENLTGIYFGYSNSFKNVVNNRTSAYRGTVHTDMVSLGLTNTYTRDKFYADAVLQLSGLENRYVLKNGDKYNNFGVILTGSLELGSPLYFVNNKEKDEKYIVEPQAQVIYQFSANTPIAEKNISYDLGHSVKGRAGLRVGYSTAMSTTAKNGMGYALFNVWGQYTNADKVNKGEKVYTETYPTIWLEAGLGANLPVTKNVSTYFEATLEKSVYGSNKYGGKGTFGINFEK</sequence>
<name>A0A7Z0PHH8_9FUSO</name>
<dbReference type="EMBL" id="JABMKT010000035">
    <property type="protein sequence ID" value="NYV28335.1"/>
    <property type="molecule type" value="Genomic_DNA"/>
</dbReference>
<feature type="chain" id="PRO_5031459248" description="Autotransporter domain-containing protein" evidence="1">
    <location>
        <begin position="35"/>
        <end position="984"/>
    </location>
</feature>
<dbReference type="InterPro" id="IPR036709">
    <property type="entry name" value="Autotransporte_beta_dom_sf"/>
</dbReference>
<dbReference type="RefSeq" id="WP_180136315.1">
    <property type="nucleotide sequence ID" value="NZ_JABMKT010000035.1"/>
</dbReference>
<comment type="caution">
    <text evidence="3">The sequence shown here is derived from an EMBL/GenBank/DDBJ whole genome shotgun (WGS) entry which is preliminary data.</text>
</comment>
<dbReference type="SMART" id="SM00869">
    <property type="entry name" value="Autotransporter"/>
    <property type="match status" value="1"/>
</dbReference>
<evidence type="ECO:0000259" key="2">
    <source>
        <dbReference type="PROSITE" id="PS51208"/>
    </source>
</evidence>
<dbReference type="InterPro" id="IPR005546">
    <property type="entry name" value="Autotransporte_beta"/>
</dbReference>
<accession>A0A7Z0PHH8</accession>
<evidence type="ECO:0000256" key="1">
    <source>
        <dbReference type="SAM" id="SignalP"/>
    </source>
</evidence>
<dbReference type="Gene3D" id="2.40.128.130">
    <property type="entry name" value="Autotransporter beta-domain"/>
    <property type="match status" value="1"/>
</dbReference>
<evidence type="ECO:0000313" key="3">
    <source>
        <dbReference type="EMBL" id="NYV28335.1"/>
    </source>
</evidence>
<feature type="signal peptide" evidence="1">
    <location>
        <begin position="1"/>
        <end position="34"/>
    </location>
</feature>
<keyword evidence="4" id="KW-1185">Reference proteome</keyword>
<gene>
    <name evidence="3" type="ORF">HP397_05910</name>
</gene>
<feature type="domain" description="Autotransporter" evidence="2">
    <location>
        <begin position="709"/>
        <end position="982"/>
    </location>
</feature>
<dbReference type="PROSITE" id="PS51208">
    <property type="entry name" value="AUTOTRANSPORTER"/>
    <property type="match status" value="1"/>
</dbReference>
<dbReference type="Proteomes" id="UP000526184">
    <property type="component" value="Unassembled WGS sequence"/>
</dbReference>